<accession>A0AAW5N601</accession>
<dbReference type="Gene3D" id="2.60.40.1120">
    <property type="entry name" value="Carboxypeptidase-like, regulatory domain"/>
    <property type="match status" value="1"/>
</dbReference>
<dbReference type="InterPro" id="IPR026403">
    <property type="entry name" value="Lipo_with_rSAM"/>
</dbReference>
<feature type="region of interest" description="Disordered" evidence="1">
    <location>
        <begin position="114"/>
        <end position="149"/>
    </location>
</feature>
<name>A0AAW5N601_9BACT</name>
<dbReference type="AlphaFoldDB" id="A0AAW5N601"/>
<keyword evidence="4" id="KW-1185">Reference proteome</keyword>
<evidence type="ECO:0000256" key="2">
    <source>
        <dbReference type="SAM" id="SignalP"/>
    </source>
</evidence>
<dbReference type="GeneID" id="82443891"/>
<dbReference type="PROSITE" id="PS51257">
    <property type="entry name" value="PROKAR_LIPOPROTEIN"/>
    <property type="match status" value="1"/>
</dbReference>
<dbReference type="Proteomes" id="UP001204579">
    <property type="component" value="Unassembled WGS sequence"/>
</dbReference>
<reference evidence="3 4" key="1">
    <citation type="submission" date="2022-08" db="EMBL/GenBank/DDBJ databases">
        <authorList>
            <person name="Zeman M."/>
            <person name="Kubasova T."/>
        </authorList>
    </citation>
    <scope>NUCLEOTIDE SEQUENCE [LARGE SCALE GENOMIC DNA]</scope>
    <source>
        <strain evidence="3 4">ET62</strain>
    </source>
</reference>
<organism evidence="3 4">
    <name type="scientific">Phocaeicola barnesiae</name>
    <dbReference type="NCBI Taxonomy" id="376804"/>
    <lineage>
        <taxon>Bacteria</taxon>
        <taxon>Pseudomonadati</taxon>
        <taxon>Bacteroidota</taxon>
        <taxon>Bacteroidia</taxon>
        <taxon>Bacteroidales</taxon>
        <taxon>Bacteroidaceae</taxon>
        <taxon>Phocaeicola</taxon>
    </lineage>
</organism>
<gene>
    <name evidence="3" type="ORF">NW209_09165</name>
</gene>
<dbReference type="RefSeq" id="WP_025892609.1">
    <property type="nucleotide sequence ID" value="NZ_CAUCAW010000007.1"/>
</dbReference>
<dbReference type="SUPFAM" id="SSF49464">
    <property type="entry name" value="Carboxypeptidase regulatory domain-like"/>
    <property type="match status" value="1"/>
</dbReference>
<evidence type="ECO:0000313" key="4">
    <source>
        <dbReference type="Proteomes" id="UP001204579"/>
    </source>
</evidence>
<sequence>MKRSSKWLKVFNGLLSSVLALLGYSCNVLGETPDEYGTPYARYEVKGKVTDKESQAAVEGARVIVKPLDYETGIASPYNNDTVYTDKDGNYLYQKEGGGLERLRVVCEDPSDTYKADSTQVSMNPKGGDGWYQGSDSQIVDFELDKKEP</sequence>
<dbReference type="EMBL" id="JANRHJ010000009">
    <property type="protein sequence ID" value="MCR8874180.1"/>
    <property type="molecule type" value="Genomic_DNA"/>
</dbReference>
<feature type="chain" id="PRO_5043857113" evidence="2">
    <location>
        <begin position="31"/>
        <end position="149"/>
    </location>
</feature>
<evidence type="ECO:0000256" key="1">
    <source>
        <dbReference type="SAM" id="MobiDB-lite"/>
    </source>
</evidence>
<keyword evidence="3" id="KW-0449">Lipoprotein</keyword>
<dbReference type="NCBIfam" id="TIGR04134">
    <property type="entry name" value="lipo_with_rSAM"/>
    <property type="match status" value="1"/>
</dbReference>
<feature type="signal peptide" evidence="2">
    <location>
        <begin position="1"/>
        <end position="30"/>
    </location>
</feature>
<comment type="caution">
    <text evidence="3">The sequence shown here is derived from an EMBL/GenBank/DDBJ whole genome shotgun (WGS) entry which is preliminary data.</text>
</comment>
<dbReference type="InterPro" id="IPR008969">
    <property type="entry name" value="CarboxyPept-like_regulatory"/>
</dbReference>
<keyword evidence="2" id="KW-0732">Signal</keyword>
<protein>
    <submittedName>
        <fullName evidence="3">Radical SAM-associated putative lipoprotein</fullName>
    </submittedName>
</protein>
<proteinExistence type="predicted"/>
<evidence type="ECO:0000313" key="3">
    <source>
        <dbReference type="EMBL" id="MCR8874180.1"/>
    </source>
</evidence>